<accession>A0A7U3ZNJ6</accession>
<name>A0A7U3ZNJ6_RUNSL</name>
<reference evidence="2 3" key="2">
    <citation type="journal article" date="2012" name="Stand. Genomic Sci.">
        <title>Complete genome sequence of the aquatic bacterium Runella slithyformis type strain (LSU 4(T)).</title>
        <authorList>
            <person name="Copeland A."/>
            <person name="Zhang X."/>
            <person name="Misra M."/>
            <person name="Lapidus A."/>
            <person name="Nolan M."/>
            <person name="Lucas S."/>
            <person name="Deshpande S."/>
            <person name="Cheng J.F."/>
            <person name="Tapia R."/>
            <person name="Goodwin L.A."/>
            <person name="Pitluck S."/>
            <person name="Liolios K."/>
            <person name="Pagani I."/>
            <person name="Ivanova N."/>
            <person name="Mikhailova N."/>
            <person name="Pati A."/>
            <person name="Chen A."/>
            <person name="Palaniappan K."/>
            <person name="Land M."/>
            <person name="Hauser L."/>
            <person name="Pan C."/>
            <person name="Jeffries C.D."/>
            <person name="Detter J.C."/>
            <person name="Brambilla E.M."/>
            <person name="Rohde M."/>
            <person name="Djao O.D."/>
            <person name="Goker M."/>
            <person name="Sikorski J."/>
            <person name="Tindall B.J."/>
            <person name="Woyke T."/>
            <person name="Bristow J."/>
            <person name="Eisen J.A."/>
            <person name="Markowitz V."/>
            <person name="Hugenholtz P."/>
            <person name="Kyrpides N.C."/>
            <person name="Klenk H.P."/>
            <person name="Mavromatis K."/>
        </authorList>
    </citation>
    <scope>NUCLEOTIDE SEQUENCE [LARGE SCALE GENOMIC DNA]</scope>
    <source>
        <strain evidence="3">ATCC 29530 / DSM 19594 / LMG 11500 / NCIMB 11436 / LSU 4</strain>
    </source>
</reference>
<dbReference type="Proteomes" id="UP000000493">
    <property type="component" value="Chromosome"/>
</dbReference>
<evidence type="ECO:0000256" key="1">
    <source>
        <dbReference type="SAM" id="Phobius"/>
    </source>
</evidence>
<keyword evidence="3" id="KW-1185">Reference proteome</keyword>
<dbReference type="AlphaFoldDB" id="A0A7U3ZNJ6"/>
<dbReference type="KEGG" id="rsi:Runsl_4152"/>
<evidence type="ECO:0000313" key="3">
    <source>
        <dbReference type="Proteomes" id="UP000000493"/>
    </source>
</evidence>
<feature type="transmembrane region" description="Helical" evidence="1">
    <location>
        <begin position="26"/>
        <end position="51"/>
    </location>
</feature>
<reference evidence="3" key="1">
    <citation type="submission" date="2011-06" db="EMBL/GenBank/DDBJ databases">
        <title>The complete genome of chromosome of Runella slithyformis DSM 19594.</title>
        <authorList>
            <consortium name="US DOE Joint Genome Institute (JGI-PGF)"/>
            <person name="Lucas S."/>
            <person name="Han J."/>
            <person name="Lapidus A."/>
            <person name="Bruce D."/>
            <person name="Goodwin L."/>
            <person name="Pitluck S."/>
            <person name="Peters L."/>
            <person name="Kyrpides N."/>
            <person name="Mavromatis K."/>
            <person name="Ivanova N."/>
            <person name="Ovchinnikova G."/>
            <person name="Zhang X."/>
            <person name="Misra M."/>
            <person name="Detter J.C."/>
            <person name="Tapia R."/>
            <person name="Han C."/>
            <person name="Land M."/>
            <person name="Hauser L."/>
            <person name="Markowitz V."/>
            <person name="Cheng J.-F."/>
            <person name="Hugenholtz P."/>
            <person name="Woyke T."/>
            <person name="Wu D."/>
            <person name="Tindall B."/>
            <person name="Faehrich R."/>
            <person name="Brambilla E."/>
            <person name="Klenk H.-P."/>
            <person name="Eisen J.A."/>
        </authorList>
    </citation>
    <scope>NUCLEOTIDE SEQUENCE [LARGE SCALE GENOMIC DNA]</scope>
    <source>
        <strain evidence="3">ATCC 29530 / DSM 19594 / LMG 11500 / NCIMB 11436 / LSU 4</strain>
    </source>
</reference>
<keyword evidence="1" id="KW-0812">Transmembrane</keyword>
<dbReference type="EMBL" id="CP002859">
    <property type="protein sequence ID" value="AEI50497.1"/>
    <property type="molecule type" value="Genomic_DNA"/>
</dbReference>
<sequence length="54" mass="5957">MKVDELRKSPPNFGGLFLNGVYGNSVIKLFAVMFLSAIGLITPTDYLILLLELN</sequence>
<protein>
    <submittedName>
        <fullName evidence="2">Uncharacterized protein</fullName>
    </submittedName>
</protein>
<organism evidence="2 3">
    <name type="scientific">Runella slithyformis (strain ATCC 29530 / DSM 19594 / LMG 11500 / NCIMB 11436 / LSU 4)</name>
    <dbReference type="NCBI Taxonomy" id="761193"/>
    <lineage>
        <taxon>Bacteria</taxon>
        <taxon>Pseudomonadati</taxon>
        <taxon>Bacteroidota</taxon>
        <taxon>Cytophagia</taxon>
        <taxon>Cytophagales</taxon>
        <taxon>Spirosomataceae</taxon>
        <taxon>Runella</taxon>
    </lineage>
</organism>
<keyword evidence="1" id="KW-1133">Transmembrane helix</keyword>
<keyword evidence="1" id="KW-0472">Membrane</keyword>
<evidence type="ECO:0000313" key="2">
    <source>
        <dbReference type="EMBL" id="AEI50497.1"/>
    </source>
</evidence>
<proteinExistence type="predicted"/>
<gene>
    <name evidence="2" type="ordered locus">Runsl_4152</name>
</gene>